<protein>
    <recommendedName>
        <fullName evidence="5">Lantibiotic dehydratase</fullName>
    </recommendedName>
</protein>
<dbReference type="Pfam" id="PF04738">
    <property type="entry name" value="Lant_dehydr_N"/>
    <property type="match status" value="1"/>
</dbReference>
<comment type="caution">
    <text evidence="3">The sequence shown here is derived from an EMBL/GenBank/DDBJ whole genome shotgun (WGS) entry which is preliminary data.</text>
</comment>
<dbReference type="Proteomes" id="UP000472521">
    <property type="component" value="Unassembled WGS sequence"/>
</dbReference>
<dbReference type="AlphaFoldDB" id="A0A6B4JU73"/>
<evidence type="ECO:0000313" key="3">
    <source>
        <dbReference type="EMBL" id="NFF01677.1"/>
    </source>
</evidence>
<organism evidence="3 4">
    <name type="scientific">Clostridium botulinum</name>
    <dbReference type="NCBI Taxonomy" id="1491"/>
    <lineage>
        <taxon>Bacteria</taxon>
        <taxon>Bacillati</taxon>
        <taxon>Bacillota</taxon>
        <taxon>Clostridia</taxon>
        <taxon>Eubacteriales</taxon>
        <taxon>Clostridiaceae</taxon>
        <taxon>Clostridium</taxon>
    </lineage>
</organism>
<dbReference type="InterPro" id="IPR023809">
    <property type="entry name" value="Thiopep_bacteriocin_synth_dom"/>
</dbReference>
<dbReference type="InterPro" id="IPR006827">
    <property type="entry name" value="Lant_deHydtase_N"/>
</dbReference>
<dbReference type="NCBIfam" id="TIGR03891">
    <property type="entry name" value="thiopep_ocin"/>
    <property type="match status" value="1"/>
</dbReference>
<evidence type="ECO:0000259" key="2">
    <source>
        <dbReference type="Pfam" id="PF14028"/>
    </source>
</evidence>
<reference evidence="3 4" key="1">
    <citation type="submission" date="2019-04" db="EMBL/GenBank/DDBJ databases">
        <title>Genome sequencing of Clostridium botulinum Groups I-IV and Clostridium butyricum.</title>
        <authorList>
            <person name="Brunt J."/>
            <person name="Van Vliet A.H.M."/>
            <person name="Stringer S.C."/>
            <person name="Carter A.T."/>
            <person name="Peck M.W."/>
        </authorList>
    </citation>
    <scope>NUCLEOTIDE SEQUENCE [LARGE SCALE GENOMIC DNA]</scope>
    <source>
        <strain evidence="3 4">IFR 18/054</strain>
    </source>
</reference>
<evidence type="ECO:0000259" key="1">
    <source>
        <dbReference type="Pfam" id="PF04738"/>
    </source>
</evidence>
<sequence>MKFTCHDHFMIRTPALPFKYLKAYKEQKEDIYEFIHSDQYLDNFFKKALLVSSKSIYSSYINKPSDKKKYENLKKSLLKYFIRSTTRSTPYGYFASVSMGSFLDETRIIKEEQIIDIKVDNSWINSVINILESDISILQNLNLKINKLCYRSGDRFKNPYFTNYGKMGKGVSRKENFIQENNIRYTPLIEFIKDSTAEFTLYSDLEKKIVDKYPGVPKELVDKTINELCQNEYLLTNLRIPAYCNDALGYVINVLESINYREKYVEQLKTIQSMVLEYKSHEDIKIIEKIYSLMGQIHKNKDYLAINTGNRMEEKFLCQKLKTKIENLADFLAEIPVEFDTLGKFRMKFTEEYGTNVEVPMFKIIDSNDFNGLSLINKENDIISEREERIKKVFDEKIFQSILNREDEVTFTKDDFENVTKYDLEYWKTYDLTVMIMKQDKDYKLYLGPAKSSSKAGAMFQRFADCFNQNDFKKYNEIYKKQDFFSDEYLLVEVREMSISGQYNNVINNTKNYKYFLCFGNCEEKLEEIDLKDIYIGMTNDEKLYLKSKKYNKKIKIICDNMLNPNLNNKIIQLLKYISESTECFPEARVHILGNNKYKYCPRINIEGIIVSPKKWFLDEEDLKSNNYEEFSEKLKKSKNIYGINDIVYQCINDNRIIIDMNKDEYIDLLYSEYRKSKRLDFSEIEKELFTGAIIRDNNDNSYINEFVFSITGKNIKRDINIRNLPKNIALEEKNKKFLLFEDGWIYFKLYGMEKRTNELLSEYFPQLLNELYNPEHFFIRYIDEQGSHLRIRIKCKNETEAIKKIIIINNWIREMMEKKIVCKVLFDVYQREINRYGGREIINHCEKVFFKDSIFVEKLLEKFDLTNEKEVEKIYIFGVVNIIKYLTKNIEEMFLCLETIKFDDAYRKEYRSKSKEYIKLVDEILVEKSEEYKELFKEYKEEKEVLINFRYEMDKQIEKNKNTNYKEDIIFSLVHMYCNRLTGDRTYEKKYLEIVRNSMYHIVNRNKNKNINKN</sequence>
<dbReference type="EMBL" id="SWND01000004">
    <property type="protein sequence ID" value="NFF01677.1"/>
    <property type="molecule type" value="Genomic_DNA"/>
</dbReference>
<gene>
    <name evidence="3" type="ORF">FCV25_07800</name>
</gene>
<evidence type="ECO:0008006" key="5">
    <source>
        <dbReference type="Google" id="ProtNLM"/>
    </source>
</evidence>
<feature type="domain" description="Thiopeptide-type bacteriocin biosynthesis" evidence="2">
    <location>
        <begin position="745"/>
        <end position="994"/>
    </location>
</feature>
<accession>A0A6B4JU73</accession>
<feature type="domain" description="Lantibiotic dehydratase N-terminal" evidence="1">
    <location>
        <begin position="43"/>
        <end position="670"/>
    </location>
</feature>
<name>A0A6B4JU73_CLOBO</name>
<proteinExistence type="predicted"/>
<evidence type="ECO:0000313" key="4">
    <source>
        <dbReference type="Proteomes" id="UP000472521"/>
    </source>
</evidence>
<dbReference type="Pfam" id="PF14028">
    <property type="entry name" value="Lant_dehydr_C"/>
    <property type="match status" value="1"/>
</dbReference>